<evidence type="ECO:0000259" key="1">
    <source>
        <dbReference type="Pfam" id="PF00168"/>
    </source>
</evidence>
<organism evidence="2 3">
    <name type="scientific">Ridgeia piscesae</name>
    <name type="common">Tubeworm</name>
    <dbReference type="NCBI Taxonomy" id="27915"/>
    <lineage>
        <taxon>Eukaryota</taxon>
        <taxon>Metazoa</taxon>
        <taxon>Spiralia</taxon>
        <taxon>Lophotrochozoa</taxon>
        <taxon>Annelida</taxon>
        <taxon>Polychaeta</taxon>
        <taxon>Sedentaria</taxon>
        <taxon>Canalipalpata</taxon>
        <taxon>Sabellida</taxon>
        <taxon>Siboglinidae</taxon>
        <taxon>Ridgeia</taxon>
    </lineage>
</organism>
<accession>A0AAD9IT51</accession>
<dbReference type="Pfam" id="PF00168">
    <property type="entry name" value="C2"/>
    <property type="match status" value="1"/>
</dbReference>
<dbReference type="EMBL" id="JAODUO010006315">
    <property type="protein sequence ID" value="KAK2139580.1"/>
    <property type="molecule type" value="Genomic_DNA"/>
</dbReference>
<sequence length="127" mass="14140">MGVKIGFIPKRADLVSLHIKVQYASHLPTMKDGGRNDMFVTVSLGPNTLFPFNRPMRTRVVYATSNPVFRISLVVRVLCERCQHDKVANALVKHRQATTGGGRALCAPMHFLSSMCGNIQNVKHMFS</sequence>
<protein>
    <recommendedName>
        <fullName evidence="1">C2 domain-containing protein</fullName>
    </recommendedName>
</protein>
<evidence type="ECO:0000313" key="3">
    <source>
        <dbReference type="Proteomes" id="UP001209878"/>
    </source>
</evidence>
<proteinExistence type="predicted"/>
<feature type="domain" description="C2" evidence="1">
    <location>
        <begin position="16"/>
        <end position="79"/>
    </location>
</feature>
<dbReference type="SUPFAM" id="SSF49562">
    <property type="entry name" value="C2 domain (Calcium/lipid-binding domain, CaLB)"/>
    <property type="match status" value="1"/>
</dbReference>
<dbReference type="AlphaFoldDB" id="A0AAD9IT51"/>
<dbReference type="InterPro" id="IPR000008">
    <property type="entry name" value="C2_dom"/>
</dbReference>
<dbReference type="InterPro" id="IPR035892">
    <property type="entry name" value="C2_domain_sf"/>
</dbReference>
<keyword evidence="3" id="KW-1185">Reference proteome</keyword>
<gene>
    <name evidence="2" type="ORF">NP493_6327g00000</name>
</gene>
<dbReference type="Proteomes" id="UP001209878">
    <property type="component" value="Unassembled WGS sequence"/>
</dbReference>
<comment type="caution">
    <text evidence="2">The sequence shown here is derived from an EMBL/GenBank/DDBJ whole genome shotgun (WGS) entry which is preliminary data.</text>
</comment>
<dbReference type="Gene3D" id="2.60.40.150">
    <property type="entry name" value="C2 domain"/>
    <property type="match status" value="1"/>
</dbReference>
<name>A0AAD9IT51_RIDPI</name>
<evidence type="ECO:0000313" key="2">
    <source>
        <dbReference type="EMBL" id="KAK2139580.1"/>
    </source>
</evidence>
<reference evidence="2" key="1">
    <citation type="journal article" date="2023" name="Mol. Biol. Evol.">
        <title>Third-Generation Sequencing Reveals the Adaptive Role of the Epigenome in Three Deep-Sea Polychaetes.</title>
        <authorList>
            <person name="Perez M."/>
            <person name="Aroh O."/>
            <person name="Sun Y."/>
            <person name="Lan Y."/>
            <person name="Juniper S.K."/>
            <person name="Young C.R."/>
            <person name="Angers B."/>
            <person name="Qian P.Y."/>
        </authorList>
    </citation>
    <scope>NUCLEOTIDE SEQUENCE</scope>
    <source>
        <strain evidence="2">R07B-5</strain>
    </source>
</reference>